<dbReference type="EMBL" id="MK751334">
    <property type="protein sequence ID" value="QDF43968.1"/>
    <property type="molecule type" value="mRNA"/>
</dbReference>
<sequence length="50" mass="5904">MSAANDQSEKAMRLRNHLKMQLEMTERCSKGRWCHRLEVIQTMDRGVPVM</sequence>
<proteinExistence type="evidence at transcript level"/>
<reference evidence="1" key="1">
    <citation type="submission" date="2019-04" db="EMBL/GenBank/DDBJ databases">
        <authorList>
            <person name="Islam M.R."/>
            <person name="Banu S."/>
        </authorList>
    </citation>
    <scope>NUCLEOTIDE SEQUENCE</scope>
    <source>
        <strain evidence="1">TDF-33</strain>
    </source>
</reference>
<protein>
    <submittedName>
        <fullName evidence="1">Uncharacterized protein</fullName>
    </submittedName>
</protein>
<name>A0A4Y6GLI1_9ROSI</name>
<accession>A0A4Y6GLI1</accession>
<evidence type="ECO:0000313" key="1">
    <source>
        <dbReference type="EMBL" id="QDF43968.1"/>
    </source>
</evidence>
<dbReference type="AlphaFoldDB" id="A0A4Y6GLI1"/>
<organism evidence="1">
    <name type="scientific">Aquilaria malaccensis</name>
    <dbReference type="NCBI Taxonomy" id="223753"/>
    <lineage>
        <taxon>Eukaryota</taxon>
        <taxon>Viridiplantae</taxon>
        <taxon>Streptophyta</taxon>
        <taxon>Embryophyta</taxon>
        <taxon>Tracheophyta</taxon>
        <taxon>Spermatophyta</taxon>
        <taxon>Magnoliopsida</taxon>
        <taxon>eudicotyledons</taxon>
        <taxon>Gunneridae</taxon>
        <taxon>Pentapetalae</taxon>
        <taxon>rosids</taxon>
        <taxon>malvids</taxon>
        <taxon>Malvales</taxon>
        <taxon>Thymelaeaceae</taxon>
        <taxon>Aquilaria</taxon>
    </lineage>
</organism>